<comment type="caution">
    <text evidence="1">The sequence shown here is derived from an EMBL/GenBank/DDBJ whole genome shotgun (WGS) entry which is preliminary data.</text>
</comment>
<name>A0ABW0K857_9BACL</name>
<dbReference type="Proteomes" id="UP001596044">
    <property type="component" value="Unassembled WGS sequence"/>
</dbReference>
<accession>A0ABW0K857</accession>
<evidence type="ECO:0000313" key="1">
    <source>
        <dbReference type="EMBL" id="MFC5448972.1"/>
    </source>
</evidence>
<proteinExistence type="predicted"/>
<keyword evidence="2" id="KW-1185">Reference proteome</keyword>
<organism evidence="1 2">
    <name type="scientific">Paenibacillus aestuarii</name>
    <dbReference type="NCBI Taxonomy" id="516965"/>
    <lineage>
        <taxon>Bacteria</taxon>
        <taxon>Bacillati</taxon>
        <taxon>Bacillota</taxon>
        <taxon>Bacilli</taxon>
        <taxon>Bacillales</taxon>
        <taxon>Paenibacillaceae</taxon>
        <taxon>Paenibacillus</taxon>
    </lineage>
</organism>
<evidence type="ECO:0000313" key="2">
    <source>
        <dbReference type="Proteomes" id="UP001596044"/>
    </source>
</evidence>
<dbReference type="RefSeq" id="WP_270884164.1">
    <property type="nucleotide sequence ID" value="NZ_JAQFVF010000063.1"/>
</dbReference>
<dbReference type="EMBL" id="JBHSMJ010000014">
    <property type="protein sequence ID" value="MFC5448972.1"/>
    <property type="molecule type" value="Genomic_DNA"/>
</dbReference>
<reference evidence="2" key="1">
    <citation type="journal article" date="2019" name="Int. J. Syst. Evol. Microbiol.">
        <title>The Global Catalogue of Microorganisms (GCM) 10K type strain sequencing project: providing services to taxonomists for standard genome sequencing and annotation.</title>
        <authorList>
            <consortium name="The Broad Institute Genomics Platform"/>
            <consortium name="The Broad Institute Genome Sequencing Center for Infectious Disease"/>
            <person name="Wu L."/>
            <person name="Ma J."/>
        </authorList>
    </citation>
    <scope>NUCLEOTIDE SEQUENCE [LARGE SCALE GENOMIC DNA]</scope>
    <source>
        <strain evidence="2">KACC 11904</strain>
    </source>
</reference>
<protein>
    <submittedName>
        <fullName evidence="1">Uncharacterized protein</fullName>
    </submittedName>
</protein>
<sequence length="72" mass="8634">MWSTIIFPKHSQQLWYDGHYYRTKFAYPLLRHIETDSSIEEAYPINMKKGFELVKLPEACERYPAILLKKKA</sequence>
<gene>
    <name evidence="1" type="ORF">ACFPOG_11895</name>
</gene>